<dbReference type="EMBL" id="BBSA01000012">
    <property type="protein sequence ID" value="GAM64386.1"/>
    <property type="molecule type" value="Genomic_DNA"/>
</dbReference>
<evidence type="ECO:0000313" key="2">
    <source>
        <dbReference type="Proteomes" id="UP000031670"/>
    </source>
</evidence>
<accession>A0A0B8PDI8</accession>
<name>A0A0B8PDI8_9VIBR</name>
<dbReference type="AlphaFoldDB" id="A0A0B8PDI8"/>
<gene>
    <name evidence="1" type="ORF">JCM19232_1056</name>
</gene>
<comment type="caution">
    <text evidence="1">The sequence shown here is derived from an EMBL/GenBank/DDBJ whole genome shotgun (WGS) entry which is preliminary data.</text>
</comment>
<dbReference type="Proteomes" id="UP000031670">
    <property type="component" value="Unassembled WGS sequence"/>
</dbReference>
<sequence>MARSKWERLRQSKQYSRLRTALQRQVYVASCPKDVAEIEVIFRIYRLQAYAQGYRFNTLLDSKPVVLNPLNLAHIKALKGRDGSVGNYTPDNLLLVPEFLNKQLGNKDFQPHYGSSTVITARNNRLVPKDNTSYDKWFKDRYRGWGSLVDAEYSHNEGLTKARSEKKLEEGKTVTRTPLLTYETKPSEQDFERQATSYAVVLDRETERLQIPEHQVIPDAPFDTAELILTGDKQIMTKQTELHPTIEALKTSTSPLANRLSKTLTQLQKRVPDGYSVRFNGELLTKKVHNTDSVTGYVYQVKRDFVKLPYRIEVVKPMDESTFDEFDREIDWDAIPDASIKIGCGIYSTPKDEDEEGAKVSKPRLRFRRALDGLLGAVGNDKGYHCSIR</sequence>
<protein>
    <submittedName>
        <fullName evidence="1">Uncharacterized protein</fullName>
    </submittedName>
</protein>
<reference evidence="1 2" key="2">
    <citation type="submission" date="2015-01" db="EMBL/GenBank/DDBJ databases">
        <authorList>
            <consortium name="NBRP consortium"/>
            <person name="Sawabe T."/>
            <person name="Meirelles P."/>
            <person name="Feng G."/>
            <person name="Sayaka M."/>
            <person name="Hattori M."/>
            <person name="Ohkuma M."/>
        </authorList>
    </citation>
    <scope>NUCLEOTIDE SEQUENCE [LARGE SCALE GENOMIC DNA]</scope>
    <source>
        <strain evidence="1 2">JCM19232</strain>
    </source>
</reference>
<reference evidence="1 2" key="1">
    <citation type="submission" date="2015-01" db="EMBL/GenBank/DDBJ databases">
        <title>Vibrio sp. C5 JCM 19232 whole genome shotgun sequence.</title>
        <authorList>
            <person name="Sawabe T."/>
            <person name="Meirelles P."/>
            <person name="Feng G."/>
            <person name="Sayaka M."/>
            <person name="Hattori M."/>
            <person name="Ohkuma M."/>
        </authorList>
    </citation>
    <scope>NUCLEOTIDE SEQUENCE [LARGE SCALE GENOMIC DNA]</scope>
    <source>
        <strain evidence="1 2">JCM19232</strain>
    </source>
</reference>
<evidence type="ECO:0000313" key="1">
    <source>
        <dbReference type="EMBL" id="GAM64386.1"/>
    </source>
</evidence>
<proteinExistence type="predicted"/>
<organism evidence="1 2">
    <name type="scientific">Vibrio ishigakensis</name>
    <dbReference type="NCBI Taxonomy" id="1481914"/>
    <lineage>
        <taxon>Bacteria</taxon>
        <taxon>Pseudomonadati</taxon>
        <taxon>Pseudomonadota</taxon>
        <taxon>Gammaproteobacteria</taxon>
        <taxon>Vibrionales</taxon>
        <taxon>Vibrionaceae</taxon>
        <taxon>Vibrio</taxon>
    </lineage>
</organism>